<feature type="domain" description="SGNH" evidence="3">
    <location>
        <begin position="405"/>
        <end position="625"/>
    </location>
</feature>
<evidence type="ECO:0000256" key="1">
    <source>
        <dbReference type="SAM" id="Phobius"/>
    </source>
</evidence>
<dbReference type="Proteomes" id="UP000400981">
    <property type="component" value="Unassembled WGS sequence"/>
</dbReference>
<evidence type="ECO:0000259" key="2">
    <source>
        <dbReference type="Pfam" id="PF01757"/>
    </source>
</evidence>
<dbReference type="AlphaFoldDB" id="A0A5E4W911"/>
<keyword evidence="4" id="KW-0808">Transferase</keyword>
<reference evidence="4 5" key="1">
    <citation type="submission" date="2019-08" db="EMBL/GenBank/DDBJ databases">
        <authorList>
            <person name="Peeters C."/>
        </authorList>
    </citation>
    <scope>NUCLEOTIDE SEQUENCE [LARGE SCALE GENOMIC DNA]</scope>
    <source>
        <strain evidence="4 5">LMG 31012</strain>
    </source>
</reference>
<feature type="transmembrane region" description="Helical" evidence="1">
    <location>
        <begin position="36"/>
        <end position="57"/>
    </location>
</feature>
<evidence type="ECO:0000313" key="5">
    <source>
        <dbReference type="Proteomes" id="UP000400981"/>
    </source>
</evidence>
<dbReference type="GO" id="GO:0009103">
    <property type="term" value="P:lipopolysaccharide biosynthetic process"/>
    <property type="evidence" value="ECO:0007669"/>
    <property type="project" value="TreeGrafter"/>
</dbReference>
<keyword evidence="1" id="KW-0472">Membrane</keyword>
<dbReference type="InterPro" id="IPR002656">
    <property type="entry name" value="Acyl_transf_3_dom"/>
</dbReference>
<dbReference type="Pfam" id="PF19040">
    <property type="entry name" value="SGNH"/>
    <property type="match status" value="1"/>
</dbReference>
<feature type="transmembrane region" description="Helical" evidence="1">
    <location>
        <begin position="267"/>
        <end position="289"/>
    </location>
</feature>
<feature type="transmembrane region" description="Helical" evidence="1">
    <location>
        <begin position="179"/>
        <end position="198"/>
    </location>
</feature>
<organism evidence="4 5">
    <name type="scientific">Pandoraea eparura</name>
    <dbReference type="NCBI Taxonomy" id="2508291"/>
    <lineage>
        <taxon>Bacteria</taxon>
        <taxon>Pseudomonadati</taxon>
        <taxon>Pseudomonadota</taxon>
        <taxon>Betaproteobacteria</taxon>
        <taxon>Burkholderiales</taxon>
        <taxon>Burkholderiaceae</taxon>
        <taxon>Pandoraea</taxon>
    </lineage>
</organism>
<dbReference type="EC" id="2.3.1.-" evidence="4"/>
<dbReference type="GO" id="GO:0016747">
    <property type="term" value="F:acyltransferase activity, transferring groups other than amino-acyl groups"/>
    <property type="evidence" value="ECO:0007669"/>
    <property type="project" value="InterPro"/>
</dbReference>
<evidence type="ECO:0000259" key="3">
    <source>
        <dbReference type="Pfam" id="PF19040"/>
    </source>
</evidence>
<proteinExistence type="predicted"/>
<dbReference type="RefSeq" id="WP_150590241.1">
    <property type="nucleotide sequence ID" value="NZ_CABPSH010000007.1"/>
</dbReference>
<dbReference type="GO" id="GO:0016020">
    <property type="term" value="C:membrane"/>
    <property type="evidence" value="ECO:0007669"/>
    <property type="project" value="TreeGrafter"/>
</dbReference>
<feature type="transmembrane region" description="Helical" evidence="1">
    <location>
        <begin position="78"/>
        <end position="98"/>
    </location>
</feature>
<feature type="transmembrane region" description="Helical" evidence="1">
    <location>
        <begin position="367"/>
        <end position="388"/>
    </location>
</feature>
<dbReference type="SUPFAM" id="SSF52266">
    <property type="entry name" value="SGNH hydrolase"/>
    <property type="match status" value="1"/>
</dbReference>
<name>A0A5E4W911_9BURK</name>
<dbReference type="InterPro" id="IPR043968">
    <property type="entry name" value="SGNH"/>
</dbReference>
<evidence type="ECO:0000313" key="4">
    <source>
        <dbReference type="EMBL" id="VVE20359.1"/>
    </source>
</evidence>
<dbReference type="Pfam" id="PF01757">
    <property type="entry name" value="Acyl_transf_3"/>
    <property type="match status" value="1"/>
</dbReference>
<feature type="transmembrane region" description="Helical" evidence="1">
    <location>
        <begin position="329"/>
        <end position="346"/>
    </location>
</feature>
<dbReference type="PANTHER" id="PTHR23028:SF53">
    <property type="entry name" value="ACYL_TRANSF_3 DOMAIN-CONTAINING PROTEIN"/>
    <property type="match status" value="1"/>
</dbReference>
<keyword evidence="5" id="KW-1185">Reference proteome</keyword>
<feature type="transmembrane region" description="Helical" evidence="1">
    <location>
        <begin position="149"/>
        <end position="167"/>
    </location>
</feature>
<gene>
    <name evidence="4" type="primary">oatA_2</name>
    <name evidence="4" type="ORF">PEP31012_03117</name>
</gene>
<dbReference type="EMBL" id="CABPSH010000007">
    <property type="protein sequence ID" value="VVE20359.1"/>
    <property type="molecule type" value="Genomic_DNA"/>
</dbReference>
<feature type="transmembrane region" description="Helical" evidence="1">
    <location>
        <begin position="236"/>
        <end position="255"/>
    </location>
</feature>
<accession>A0A5E4W911</accession>
<keyword evidence="1" id="KW-1133">Transmembrane helix</keyword>
<feature type="transmembrane region" description="Helical" evidence="1">
    <location>
        <begin position="301"/>
        <end position="323"/>
    </location>
</feature>
<protein>
    <submittedName>
        <fullName evidence="4">O-acetyltransferase OatA</fullName>
        <ecNumber evidence="4">2.3.1.-</ecNumber>
    </submittedName>
</protein>
<dbReference type="InterPro" id="IPR050879">
    <property type="entry name" value="Acyltransferase_3"/>
</dbReference>
<keyword evidence="4" id="KW-0012">Acyltransferase</keyword>
<feature type="transmembrane region" description="Helical" evidence="1">
    <location>
        <begin position="12"/>
        <end position="30"/>
    </location>
</feature>
<dbReference type="OrthoDB" id="9814807at2"/>
<feature type="domain" description="Acyltransferase 3" evidence="2">
    <location>
        <begin position="11"/>
        <end position="348"/>
    </location>
</feature>
<keyword evidence="1" id="KW-0812">Transmembrane</keyword>
<dbReference type="PANTHER" id="PTHR23028">
    <property type="entry name" value="ACETYLTRANSFERASE"/>
    <property type="match status" value="1"/>
</dbReference>
<sequence>MSQFPKMAYRADIDGLRAIAVLGVILFHVNHRWLPGGFVGVDIFFVISGFLITGILANEMACGTFSFARFYLRRVRRILPVFMTVLAATLIFGAVILLPQDFASLLASVRYTLLFVANFYFARERGYFDQAADELPLLHMWSLAVEEQFYFAWPVMLLAIWAIARGVRRAPALPSRASVLWATLALLVLGFVVSEFLVRRGTTQGYYSLASRFGELLVGAFTALAPRDVRRERRGVMEVMAGVGLGMIVAAYVVIDRHTPYPGWRALLPTVGAALVLHANVLSGAPTFVGRALGNVRWVRVGLLSYSLYLWHWPVLAFARYIWGEYELPLNWVLSVLVLTGLLSWLSYRYVEMPTRHRSMSFGRAFAVFYAAPGVLLMAACVITPKWLDTSAPAIELASYGEDVCHGTFDKQCIRGMREATPTVLVTGDSHAASLNAFIDAVGAHEGWAAQVLSASSCSPVFGYDENTLPDFARQPCAALKRYVQANYEKFDAIVLVSYWAFQLNMIDLKADPDYLEKLGNTLRTMARVRPVYVVSDVPRLPVSSFRLAHFEHLGLRLHRPSAAQTAAANAIVERLAKSIDNVHWVDLSPELAKFEQGGLYRDRPAYLDDQHLNIYGASALGQLWIANDKRLIVTFPHISSQ</sequence>